<dbReference type="AlphaFoldDB" id="W4M9J5"/>
<feature type="domain" description="LUD" evidence="1">
    <location>
        <begin position="2"/>
        <end position="171"/>
    </location>
</feature>
<dbReference type="PANTHER" id="PTHR43682">
    <property type="entry name" value="LACTATE UTILIZATION PROTEIN C"/>
    <property type="match status" value="1"/>
</dbReference>
<dbReference type="InterPro" id="IPR037171">
    <property type="entry name" value="NagB/RpiA_transferase-like"/>
</dbReference>
<proteinExistence type="predicted"/>
<dbReference type="EMBL" id="AZHX01000654">
    <property type="protein sequence ID" value="ETX06601.1"/>
    <property type="molecule type" value="Genomic_DNA"/>
</dbReference>
<organism evidence="2 3">
    <name type="scientific">Candidatus Entotheonella gemina</name>
    <dbReference type="NCBI Taxonomy" id="1429439"/>
    <lineage>
        <taxon>Bacteria</taxon>
        <taxon>Pseudomonadati</taxon>
        <taxon>Nitrospinota/Tectimicrobiota group</taxon>
        <taxon>Candidatus Tectimicrobiota</taxon>
        <taxon>Candidatus Entotheonellia</taxon>
        <taxon>Candidatus Entotheonellales</taxon>
        <taxon>Candidatus Entotheonellaceae</taxon>
        <taxon>Candidatus Entotheonella</taxon>
    </lineage>
</organism>
<dbReference type="PANTHER" id="PTHR43682:SF1">
    <property type="entry name" value="LACTATE UTILIZATION PROTEIN C"/>
    <property type="match status" value="1"/>
</dbReference>
<keyword evidence="3" id="KW-1185">Reference proteome</keyword>
<protein>
    <recommendedName>
        <fullName evidence="1">LUD domain-containing protein</fullName>
    </recommendedName>
</protein>
<dbReference type="InterPro" id="IPR003741">
    <property type="entry name" value="LUD_dom"/>
</dbReference>
<dbReference type="SUPFAM" id="SSF100950">
    <property type="entry name" value="NagB/RpiA/CoA transferase-like"/>
    <property type="match status" value="1"/>
</dbReference>
<evidence type="ECO:0000259" key="1">
    <source>
        <dbReference type="Pfam" id="PF02589"/>
    </source>
</evidence>
<feature type="non-terminal residue" evidence="2">
    <location>
        <position position="1"/>
    </location>
</feature>
<dbReference type="Proteomes" id="UP000019140">
    <property type="component" value="Unassembled WGS sequence"/>
</dbReference>
<reference evidence="2 3" key="1">
    <citation type="journal article" date="2014" name="Nature">
        <title>An environmental bacterial taxon with a large and distinct metabolic repertoire.</title>
        <authorList>
            <person name="Wilson M.C."/>
            <person name="Mori T."/>
            <person name="Ruckert C."/>
            <person name="Uria A.R."/>
            <person name="Helf M.J."/>
            <person name="Takada K."/>
            <person name="Gernert C."/>
            <person name="Steffens U.A."/>
            <person name="Heycke N."/>
            <person name="Schmitt S."/>
            <person name="Rinke C."/>
            <person name="Helfrich E.J."/>
            <person name="Brachmann A.O."/>
            <person name="Gurgui C."/>
            <person name="Wakimoto T."/>
            <person name="Kracht M."/>
            <person name="Crusemann M."/>
            <person name="Hentschel U."/>
            <person name="Abe I."/>
            <person name="Matsunaga S."/>
            <person name="Kalinowski J."/>
            <person name="Takeyama H."/>
            <person name="Piel J."/>
        </authorList>
    </citation>
    <scope>NUCLEOTIDE SEQUENCE [LARGE SCALE GENOMIC DNA]</scope>
    <source>
        <strain evidence="3">TSY2</strain>
    </source>
</reference>
<evidence type="ECO:0000313" key="2">
    <source>
        <dbReference type="EMBL" id="ETX06601.1"/>
    </source>
</evidence>
<dbReference type="InterPro" id="IPR024185">
    <property type="entry name" value="FTHF_cligase-like_sf"/>
</dbReference>
<comment type="caution">
    <text evidence="2">The sequence shown here is derived from an EMBL/GenBank/DDBJ whole genome shotgun (WGS) entry which is preliminary data.</text>
</comment>
<evidence type="ECO:0000313" key="3">
    <source>
        <dbReference type="Proteomes" id="UP000019140"/>
    </source>
</evidence>
<dbReference type="Gene3D" id="3.40.50.10420">
    <property type="entry name" value="NagB/RpiA/CoA transferase-like"/>
    <property type="match status" value="1"/>
</dbReference>
<dbReference type="HOGENOM" id="CLU_1499304_0_0_7"/>
<gene>
    <name evidence="2" type="ORF">ETSY2_16150</name>
</gene>
<sequence length="179" mass="19112">ATQYVTQLARQYEAELVVRWDDALLEMLEVDAALQEQGVDVSPAAPPLEDSAAMAEQRQQLRDLLARADIGLSGADFVIAETGTLALSTLPGQMRGVSLLPPVHVAVVKHSQIVESMADCLAMLQDEGRAGLQDRLTSCVSFITGPSRTGDIELSLTVGVHGPGELHLVILDDPSDTEI</sequence>
<accession>W4M9J5</accession>
<name>W4M9J5_9BACT</name>
<dbReference type="PATRIC" id="fig|1429439.4.peg.2743"/>
<dbReference type="Pfam" id="PF02589">
    <property type="entry name" value="LUD_dom"/>
    <property type="match status" value="1"/>
</dbReference>